<keyword evidence="7" id="KW-0812">Transmembrane</keyword>
<dbReference type="PROSITE" id="PS50113">
    <property type="entry name" value="PAC"/>
    <property type="match status" value="1"/>
</dbReference>
<dbReference type="SUPFAM" id="SSF47384">
    <property type="entry name" value="Homodimeric domain of signal transducing histidine kinase"/>
    <property type="match status" value="1"/>
</dbReference>
<evidence type="ECO:0000256" key="6">
    <source>
        <dbReference type="SAM" id="Coils"/>
    </source>
</evidence>
<keyword evidence="7" id="KW-0472">Membrane</keyword>
<keyword evidence="6" id="KW-0175">Coiled coil</keyword>
<dbReference type="InterPro" id="IPR036890">
    <property type="entry name" value="HATPase_C_sf"/>
</dbReference>
<feature type="transmembrane region" description="Helical" evidence="7">
    <location>
        <begin position="150"/>
        <end position="167"/>
    </location>
</feature>
<dbReference type="NCBIfam" id="TIGR00229">
    <property type="entry name" value="sensory_box"/>
    <property type="match status" value="3"/>
</dbReference>
<protein>
    <recommendedName>
        <fullName evidence="2">histidine kinase</fullName>
        <ecNumber evidence="2">2.7.13.3</ecNumber>
    </recommendedName>
</protein>
<evidence type="ECO:0000259" key="10">
    <source>
        <dbReference type="PROSITE" id="PS50113"/>
    </source>
</evidence>
<dbReference type="RefSeq" id="WP_254153766.1">
    <property type="nucleotide sequence ID" value="NZ_JAHESD010000020.1"/>
</dbReference>
<dbReference type="EC" id="2.7.13.3" evidence="2"/>
<evidence type="ECO:0000313" key="12">
    <source>
        <dbReference type="Proteomes" id="UP000772618"/>
    </source>
</evidence>
<dbReference type="InterPro" id="IPR052162">
    <property type="entry name" value="Sensor_kinase/Photoreceptor"/>
</dbReference>
<feature type="domain" description="Histidine kinase" evidence="8">
    <location>
        <begin position="863"/>
        <end position="1076"/>
    </location>
</feature>
<gene>
    <name evidence="11" type="ORF">KK060_10965</name>
</gene>
<comment type="catalytic activity">
    <reaction evidence="1">
        <text>ATP + protein L-histidine = ADP + protein N-phospho-L-histidine.</text>
        <dbReference type="EC" id="2.7.13.3"/>
    </reaction>
</comment>
<feature type="transmembrane region" description="Helical" evidence="7">
    <location>
        <begin position="120"/>
        <end position="138"/>
    </location>
</feature>
<dbReference type="InterPro" id="IPR000014">
    <property type="entry name" value="PAS"/>
</dbReference>
<dbReference type="PROSITE" id="PS50109">
    <property type="entry name" value="HIS_KIN"/>
    <property type="match status" value="1"/>
</dbReference>
<dbReference type="InterPro" id="IPR004358">
    <property type="entry name" value="Sig_transdc_His_kin-like_C"/>
</dbReference>
<dbReference type="SMART" id="SM00091">
    <property type="entry name" value="PAS"/>
    <property type="match status" value="4"/>
</dbReference>
<keyword evidence="4" id="KW-0808">Transferase</keyword>
<feature type="transmembrane region" description="Helical" evidence="7">
    <location>
        <begin position="179"/>
        <end position="200"/>
    </location>
</feature>
<dbReference type="SMART" id="SM00086">
    <property type="entry name" value="PAC"/>
    <property type="match status" value="4"/>
</dbReference>
<evidence type="ECO:0000259" key="9">
    <source>
        <dbReference type="PROSITE" id="PS50112"/>
    </source>
</evidence>
<reference evidence="11 12" key="1">
    <citation type="submission" date="2021-05" db="EMBL/GenBank/DDBJ databases">
        <title>A Polyphasic approach of four new species of the genus Ohtaekwangia: Ohtaekwangia histidinii sp. nov., Ohtaekwangia cretensis sp. nov., Ohtaekwangia indiensis sp. nov., Ohtaekwangia reichenbachii sp. nov. from diverse environment.</title>
        <authorList>
            <person name="Octaviana S."/>
        </authorList>
    </citation>
    <scope>NUCLEOTIDE SEQUENCE [LARGE SCALE GENOMIC DNA]</scope>
    <source>
        <strain evidence="11 12">PWU20</strain>
    </source>
</reference>
<evidence type="ECO:0000259" key="8">
    <source>
        <dbReference type="PROSITE" id="PS50109"/>
    </source>
</evidence>
<dbReference type="CDD" id="cd00075">
    <property type="entry name" value="HATPase"/>
    <property type="match status" value="1"/>
</dbReference>
<dbReference type="InterPro" id="IPR003594">
    <property type="entry name" value="HATPase_dom"/>
</dbReference>
<dbReference type="Pfam" id="PF02518">
    <property type="entry name" value="HATPase_c"/>
    <property type="match status" value="1"/>
</dbReference>
<dbReference type="Gene3D" id="3.30.565.10">
    <property type="entry name" value="Histidine kinase-like ATPase, C-terminal domain"/>
    <property type="match status" value="1"/>
</dbReference>
<dbReference type="InterPro" id="IPR005467">
    <property type="entry name" value="His_kinase_dom"/>
</dbReference>
<dbReference type="SUPFAM" id="SSF55874">
    <property type="entry name" value="ATPase domain of HSP90 chaperone/DNA topoisomerase II/histidine kinase"/>
    <property type="match status" value="1"/>
</dbReference>
<feature type="domain" description="PAS" evidence="9">
    <location>
        <begin position="720"/>
        <end position="790"/>
    </location>
</feature>
<feature type="transmembrane region" description="Helical" evidence="7">
    <location>
        <begin position="42"/>
        <end position="62"/>
    </location>
</feature>
<feature type="transmembrane region" description="Helical" evidence="7">
    <location>
        <begin position="12"/>
        <end position="30"/>
    </location>
</feature>
<evidence type="ECO:0000313" key="11">
    <source>
        <dbReference type="EMBL" id="MBT1703804.1"/>
    </source>
</evidence>
<name>A0ABS5VSQ3_9BACT</name>
<evidence type="ECO:0000256" key="2">
    <source>
        <dbReference type="ARBA" id="ARBA00012438"/>
    </source>
</evidence>
<dbReference type="PANTHER" id="PTHR43304">
    <property type="entry name" value="PHYTOCHROME-LIKE PROTEIN CPH1"/>
    <property type="match status" value="1"/>
</dbReference>
<dbReference type="InterPro" id="IPR036097">
    <property type="entry name" value="HisK_dim/P_sf"/>
</dbReference>
<dbReference type="InterPro" id="IPR001610">
    <property type="entry name" value="PAC"/>
</dbReference>
<evidence type="ECO:0000256" key="7">
    <source>
        <dbReference type="SAM" id="Phobius"/>
    </source>
</evidence>
<evidence type="ECO:0000256" key="1">
    <source>
        <dbReference type="ARBA" id="ARBA00000085"/>
    </source>
</evidence>
<dbReference type="InterPro" id="IPR000700">
    <property type="entry name" value="PAS-assoc_C"/>
</dbReference>
<evidence type="ECO:0000256" key="5">
    <source>
        <dbReference type="ARBA" id="ARBA00022777"/>
    </source>
</evidence>
<dbReference type="EMBL" id="JAHESD010000020">
    <property type="protein sequence ID" value="MBT1703804.1"/>
    <property type="molecule type" value="Genomic_DNA"/>
</dbReference>
<keyword evidence="5" id="KW-0418">Kinase</keyword>
<feature type="domain" description="PAC" evidence="10">
    <location>
        <begin position="423"/>
        <end position="475"/>
    </location>
</feature>
<feature type="transmembrane region" description="Helical" evidence="7">
    <location>
        <begin position="221"/>
        <end position="240"/>
    </location>
</feature>
<dbReference type="InterPro" id="IPR013655">
    <property type="entry name" value="PAS_fold_3"/>
</dbReference>
<dbReference type="Gene3D" id="1.10.287.130">
    <property type="match status" value="1"/>
</dbReference>
<keyword evidence="7" id="KW-1133">Transmembrane helix</keyword>
<dbReference type="CDD" id="cd00130">
    <property type="entry name" value="PAS"/>
    <property type="match status" value="1"/>
</dbReference>
<feature type="coiled-coil region" evidence="6">
    <location>
        <begin position="281"/>
        <end position="315"/>
    </location>
</feature>
<comment type="caution">
    <text evidence="11">The sequence shown here is derived from an EMBL/GenBank/DDBJ whole genome shotgun (WGS) entry which is preliminary data.</text>
</comment>
<dbReference type="PANTHER" id="PTHR43304:SF1">
    <property type="entry name" value="PAC DOMAIN-CONTAINING PROTEIN"/>
    <property type="match status" value="1"/>
</dbReference>
<dbReference type="Gene3D" id="3.30.450.20">
    <property type="entry name" value="PAS domain"/>
    <property type="match status" value="4"/>
</dbReference>
<organism evidence="11 12">
    <name type="scientific">Chryseosolibacter indicus</name>
    <dbReference type="NCBI Taxonomy" id="2782351"/>
    <lineage>
        <taxon>Bacteria</taxon>
        <taxon>Pseudomonadati</taxon>
        <taxon>Bacteroidota</taxon>
        <taxon>Cytophagia</taxon>
        <taxon>Cytophagales</taxon>
        <taxon>Chryseotaleaceae</taxon>
        <taxon>Chryseosolibacter</taxon>
    </lineage>
</organism>
<dbReference type="InterPro" id="IPR035965">
    <property type="entry name" value="PAS-like_dom_sf"/>
</dbReference>
<accession>A0ABS5VSQ3</accession>
<dbReference type="PROSITE" id="PS50112">
    <property type="entry name" value="PAS"/>
    <property type="match status" value="1"/>
</dbReference>
<dbReference type="Pfam" id="PF08447">
    <property type="entry name" value="PAS_3"/>
    <property type="match status" value="2"/>
</dbReference>
<keyword evidence="12" id="KW-1185">Reference proteome</keyword>
<dbReference type="PRINTS" id="PR00344">
    <property type="entry name" value="BCTRLSENSOR"/>
</dbReference>
<dbReference type="SUPFAM" id="SSF55785">
    <property type="entry name" value="PYP-like sensor domain (PAS domain)"/>
    <property type="match status" value="4"/>
</dbReference>
<dbReference type="Pfam" id="PF13426">
    <property type="entry name" value="PAS_9"/>
    <property type="match status" value="2"/>
</dbReference>
<evidence type="ECO:0000256" key="3">
    <source>
        <dbReference type="ARBA" id="ARBA00022553"/>
    </source>
</evidence>
<keyword evidence="3" id="KW-0597">Phosphoprotein</keyword>
<feature type="transmembrane region" description="Helical" evidence="7">
    <location>
        <begin position="252"/>
        <end position="274"/>
    </location>
</feature>
<proteinExistence type="predicted"/>
<dbReference type="Proteomes" id="UP000772618">
    <property type="component" value="Unassembled WGS sequence"/>
</dbReference>
<sequence>MSGEKLKSWTFYFTLVVIFVSSVSLIGWIFDISFLLGPDQGIIAMNPVAAITFNLCAITLLLIRTQSSPRNYSLAKVLSITAIVIGLLKLFNELVPVFNYIDEFLRLSAAPALRESYGQFAPSSAFNFILLGISLLLIRDSKYAKVTQALSIVILIVSWFSILGYIYNVPEFYGHIPYIPMSIRSAICFTCIGLAILLYFPDKGLMHHFTGAYEGSRLARLLLPTTLVVPLLLGYIRLWGHWLGLFSTEFGVSLLVVSITLIFFFVLSISMVILNKRDLVRKKQEEEVVILNVNLKEANEEVAALNEELITSNEQLYERNNQLASLNESLVAANEVIKAQSDIIIRQKDEQLNRVLDSSDNIIWSFDLTGKNENYMSRSVQRIFNKPYNELLNNRKFWFEGVVADDKLMIETAERLLEYYGKSEATYRILDKEKGIRWLYYKGKIVRNSEGKPIREDGFITDITSQKKTEEEVETFQKNLNIIFENTHEGILLMDKVGKVVLFNVSFKNFMSKVTGKQPEVGKYLWEVTTKERSEIARQYFLRALSGEVVQAEATFPSSHGIITHLLRYEPIYTNNVITNVCIISVDITVQKENEANLKSIFENTDDLFTLLDKDFRIVTFNRGSFEFSKDLLGKEIQKGKNIFEYVRDDYKQRFRDVLTQVELGNIVRYNTEYEKDSLTQWFNVSVSPVKTDQNNQIGYCITSHNITAQKNAQEKIVQSEERFRALVENTEDIIGLTDSKGKLVYVSPGVTKITGYSIEEFLELGGLTLVHDDDKVAFESFVASLFENPGHLFYIQFRSKHRQGHYQWMEGTAVNLLDKKNVNGIVTNFRDITARKNAEADKNIILQQLLNQNSELLQFSFIASHNLRGPVASMLGLFQIIDQYEMNKEVQGLLQMFHKTVGRLDDVIKDINKILDIRNNYVEQREWISFSKIAREIIQSFEGQLCDIDSDVSIDSHAIDEFFVIRSYFYSIIYNLISNAIKYKVTNRKLIIRLATFKNSEGYGFSISDNGKGIDLKKYGAKLFTLYQRFHLEVEGKGLGLFLVKTQVDALNGAIDVESSVGKGSVFIIRFPAVAE</sequence>
<dbReference type="SMART" id="SM00387">
    <property type="entry name" value="HATPase_c"/>
    <property type="match status" value="1"/>
</dbReference>
<feature type="transmembrane region" description="Helical" evidence="7">
    <location>
        <begin position="74"/>
        <end position="91"/>
    </location>
</feature>
<evidence type="ECO:0000256" key="4">
    <source>
        <dbReference type="ARBA" id="ARBA00022679"/>
    </source>
</evidence>